<sequence length="387" mass="41397">MASQEHPGGRRIRLGMVGGGQGAFIGAVHRIASRLDDRFELVAGALSSDPDRAAASAAENGISADRSYTSYIEMAKAEAARADGIEVVSIVTPNHLHASAAKAFLNAGIHVICDKPMTVSVSEAEELVELVRSSGKLFILTHNYTAYPMIRQARAMVRDGAIGQLRVVKAEYAQDWLAEKAEETGVKQAEWRTDPERSGAGGAIGDIGTHAYNLAAFVTGELPNELCAELSTFVEGRRLDDNVQILMRYESGARGMLWASQVAVGNENGLALGIYGSRGGLEWSQEHPNHLWYAPFGEEKRLITRGGAGMGEDAGRFVRVPAGHPEGYLEGFANLYSEAAQALFAAREGKSTPGGVIYPTVEDGLDGMKFIATSVESSKNGSVWTKL</sequence>
<protein>
    <submittedName>
        <fullName evidence="3">Gfo/Idh/MocA family oxidoreductase</fullName>
    </submittedName>
</protein>
<organism evidence="3 4">
    <name type="scientific">Pararhizobium mangrovi</name>
    <dbReference type="NCBI Taxonomy" id="2590452"/>
    <lineage>
        <taxon>Bacteria</taxon>
        <taxon>Pseudomonadati</taxon>
        <taxon>Pseudomonadota</taxon>
        <taxon>Alphaproteobacteria</taxon>
        <taxon>Hyphomicrobiales</taxon>
        <taxon>Rhizobiaceae</taxon>
        <taxon>Rhizobium/Agrobacterium group</taxon>
        <taxon>Pararhizobium</taxon>
    </lineage>
</organism>
<name>A0A506U4L2_9HYPH</name>
<dbReference type="Pfam" id="PF22725">
    <property type="entry name" value="GFO_IDH_MocA_C3"/>
    <property type="match status" value="1"/>
</dbReference>
<feature type="domain" description="Gfo/Idh/MocA-like oxidoreductase N-terminal" evidence="1">
    <location>
        <begin position="12"/>
        <end position="141"/>
    </location>
</feature>
<dbReference type="PANTHER" id="PTHR43708:SF3">
    <property type="entry name" value="OXIDOREDUCTASE"/>
    <property type="match status" value="1"/>
</dbReference>
<reference evidence="3 4" key="1">
    <citation type="submission" date="2019-06" db="EMBL/GenBank/DDBJ databases">
        <authorList>
            <person name="Li M."/>
        </authorList>
    </citation>
    <scope>NUCLEOTIDE SEQUENCE [LARGE SCALE GENOMIC DNA]</scope>
    <source>
        <strain evidence="3 4">BGMRC6574</strain>
    </source>
</reference>
<evidence type="ECO:0000259" key="1">
    <source>
        <dbReference type="Pfam" id="PF01408"/>
    </source>
</evidence>
<dbReference type="EMBL" id="VHLH01000018">
    <property type="protein sequence ID" value="TPW27955.1"/>
    <property type="molecule type" value="Genomic_DNA"/>
</dbReference>
<gene>
    <name evidence="3" type="ORF">FJU11_10455</name>
</gene>
<dbReference type="InterPro" id="IPR051317">
    <property type="entry name" value="Gfo/Idh/MocA_oxidoreduct"/>
</dbReference>
<dbReference type="Proteomes" id="UP000320314">
    <property type="component" value="Unassembled WGS sequence"/>
</dbReference>
<dbReference type="SUPFAM" id="SSF51735">
    <property type="entry name" value="NAD(P)-binding Rossmann-fold domains"/>
    <property type="match status" value="1"/>
</dbReference>
<dbReference type="Gene3D" id="3.40.50.720">
    <property type="entry name" value="NAD(P)-binding Rossmann-like Domain"/>
    <property type="match status" value="1"/>
</dbReference>
<keyword evidence="4" id="KW-1185">Reference proteome</keyword>
<evidence type="ECO:0000313" key="4">
    <source>
        <dbReference type="Proteomes" id="UP000320314"/>
    </source>
</evidence>
<dbReference type="PANTHER" id="PTHR43708">
    <property type="entry name" value="CONSERVED EXPRESSED OXIDOREDUCTASE (EUROFUNG)"/>
    <property type="match status" value="1"/>
</dbReference>
<dbReference type="AlphaFoldDB" id="A0A506U4L2"/>
<comment type="caution">
    <text evidence="3">The sequence shown here is derived from an EMBL/GenBank/DDBJ whole genome shotgun (WGS) entry which is preliminary data.</text>
</comment>
<dbReference type="Pfam" id="PF01408">
    <property type="entry name" value="GFO_IDH_MocA"/>
    <property type="match status" value="1"/>
</dbReference>
<dbReference type="GO" id="GO:0000166">
    <property type="term" value="F:nucleotide binding"/>
    <property type="evidence" value="ECO:0007669"/>
    <property type="project" value="InterPro"/>
</dbReference>
<dbReference type="OrthoDB" id="9815825at2"/>
<dbReference type="RefSeq" id="WP_141167001.1">
    <property type="nucleotide sequence ID" value="NZ_VHLH01000018.1"/>
</dbReference>
<dbReference type="Gene3D" id="3.30.360.10">
    <property type="entry name" value="Dihydrodipicolinate Reductase, domain 2"/>
    <property type="match status" value="1"/>
</dbReference>
<accession>A0A506U4L2</accession>
<feature type="domain" description="GFO/IDH/MocA-like oxidoreductase" evidence="2">
    <location>
        <begin position="150"/>
        <end position="282"/>
    </location>
</feature>
<dbReference type="SUPFAM" id="SSF55347">
    <property type="entry name" value="Glyceraldehyde-3-phosphate dehydrogenase-like, C-terminal domain"/>
    <property type="match status" value="1"/>
</dbReference>
<dbReference type="InterPro" id="IPR036291">
    <property type="entry name" value="NAD(P)-bd_dom_sf"/>
</dbReference>
<evidence type="ECO:0000259" key="2">
    <source>
        <dbReference type="Pfam" id="PF22725"/>
    </source>
</evidence>
<evidence type="ECO:0000313" key="3">
    <source>
        <dbReference type="EMBL" id="TPW27955.1"/>
    </source>
</evidence>
<proteinExistence type="predicted"/>
<dbReference type="InterPro" id="IPR055170">
    <property type="entry name" value="GFO_IDH_MocA-like_dom"/>
</dbReference>
<dbReference type="InterPro" id="IPR000683">
    <property type="entry name" value="Gfo/Idh/MocA-like_OxRdtase_N"/>
</dbReference>